<dbReference type="EMBL" id="KQ971338">
    <property type="protein sequence ID" value="EFA02457.1"/>
    <property type="molecule type" value="Genomic_DNA"/>
</dbReference>
<evidence type="ECO:0000313" key="3">
    <source>
        <dbReference type="Proteomes" id="UP000007266"/>
    </source>
</evidence>
<name>D2A019_TRICA</name>
<protein>
    <submittedName>
        <fullName evidence="2">Uncharacterized protein</fullName>
    </submittedName>
</protein>
<dbReference type="HOGENOM" id="CLU_1951546_0_0_1"/>
<gene>
    <name evidence="2" type="primary">GLEAN_08145</name>
    <name evidence="2" type="ORF">TcasGA2_TC008145</name>
</gene>
<sequence>MSTDQVERFSLPNDDAKRGYKQWQRRDVRLRVKQQQQQQPPQKRMATSRARESRLEILLAVKVFAITPPCCQIDEEIERFAFLDSFVYRRPHEAAPATTDGRVAAAAAADAYDASCYTLQDLSANFNGP</sequence>
<proteinExistence type="predicted"/>
<reference evidence="2 3" key="2">
    <citation type="journal article" date="2010" name="Nucleic Acids Res.">
        <title>BeetleBase in 2010: revisions to provide comprehensive genomic information for Tribolium castaneum.</title>
        <authorList>
            <person name="Kim H.S."/>
            <person name="Murphy T."/>
            <person name="Xia J."/>
            <person name="Caragea D."/>
            <person name="Park Y."/>
            <person name="Beeman R.W."/>
            <person name="Lorenzen M.D."/>
            <person name="Butcher S."/>
            <person name="Manak J.R."/>
            <person name="Brown S.J."/>
        </authorList>
    </citation>
    <scope>GENOME REANNOTATION</scope>
    <source>
        <strain evidence="2 3">Georgia GA2</strain>
    </source>
</reference>
<feature type="compositionally biased region" description="Low complexity" evidence="1">
    <location>
        <begin position="33"/>
        <end position="44"/>
    </location>
</feature>
<keyword evidence="3" id="KW-1185">Reference proteome</keyword>
<feature type="region of interest" description="Disordered" evidence="1">
    <location>
        <begin position="1"/>
        <end position="49"/>
    </location>
</feature>
<organism evidence="2 3">
    <name type="scientific">Tribolium castaneum</name>
    <name type="common">Red flour beetle</name>
    <dbReference type="NCBI Taxonomy" id="7070"/>
    <lineage>
        <taxon>Eukaryota</taxon>
        <taxon>Metazoa</taxon>
        <taxon>Ecdysozoa</taxon>
        <taxon>Arthropoda</taxon>
        <taxon>Hexapoda</taxon>
        <taxon>Insecta</taxon>
        <taxon>Pterygota</taxon>
        <taxon>Neoptera</taxon>
        <taxon>Endopterygota</taxon>
        <taxon>Coleoptera</taxon>
        <taxon>Polyphaga</taxon>
        <taxon>Cucujiformia</taxon>
        <taxon>Tenebrionidae</taxon>
        <taxon>Tenebrionidae incertae sedis</taxon>
        <taxon>Tribolium</taxon>
    </lineage>
</organism>
<dbReference type="Proteomes" id="UP000007266">
    <property type="component" value="Linkage group 4"/>
</dbReference>
<evidence type="ECO:0000313" key="2">
    <source>
        <dbReference type="EMBL" id="EFA02457.1"/>
    </source>
</evidence>
<evidence type="ECO:0000256" key="1">
    <source>
        <dbReference type="SAM" id="MobiDB-lite"/>
    </source>
</evidence>
<dbReference type="InParanoid" id="D2A019"/>
<reference evidence="2 3" key="1">
    <citation type="journal article" date="2008" name="Nature">
        <title>The genome of the model beetle and pest Tribolium castaneum.</title>
        <authorList>
            <consortium name="Tribolium Genome Sequencing Consortium"/>
            <person name="Richards S."/>
            <person name="Gibbs R.A."/>
            <person name="Weinstock G.M."/>
            <person name="Brown S.J."/>
            <person name="Denell R."/>
            <person name="Beeman R.W."/>
            <person name="Gibbs R."/>
            <person name="Beeman R.W."/>
            <person name="Brown S.J."/>
            <person name="Bucher G."/>
            <person name="Friedrich M."/>
            <person name="Grimmelikhuijzen C.J."/>
            <person name="Klingler M."/>
            <person name="Lorenzen M."/>
            <person name="Richards S."/>
            <person name="Roth S."/>
            <person name="Schroder R."/>
            <person name="Tautz D."/>
            <person name="Zdobnov E.M."/>
            <person name="Muzny D."/>
            <person name="Gibbs R.A."/>
            <person name="Weinstock G.M."/>
            <person name="Attaway T."/>
            <person name="Bell S."/>
            <person name="Buhay C.J."/>
            <person name="Chandrabose M.N."/>
            <person name="Chavez D."/>
            <person name="Clerk-Blankenburg K.P."/>
            <person name="Cree A."/>
            <person name="Dao M."/>
            <person name="Davis C."/>
            <person name="Chacko J."/>
            <person name="Dinh H."/>
            <person name="Dugan-Rocha S."/>
            <person name="Fowler G."/>
            <person name="Garner T.T."/>
            <person name="Garnes J."/>
            <person name="Gnirke A."/>
            <person name="Hawes A."/>
            <person name="Hernandez J."/>
            <person name="Hines S."/>
            <person name="Holder M."/>
            <person name="Hume J."/>
            <person name="Jhangiani S.N."/>
            <person name="Joshi V."/>
            <person name="Khan Z.M."/>
            <person name="Jackson L."/>
            <person name="Kovar C."/>
            <person name="Kowis A."/>
            <person name="Lee S."/>
            <person name="Lewis L.R."/>
            <person name="Margolis J."/>
            <person name="Morgan M."/>
            <person name="Nazareth L.V."/>
            <person name="Nguyen N."/>
            <person name="Okwuonu G."/>
            <person name="Parker D."/>
            <person name="Richards S."/>
            <person name="Ruiz S.J."/>
            <person name="Santibanez J."/>
            <person name="Savard J."/>
            <person name="Scherer S.E."/>
            <person name="Schneider B."/>
            <person name="Sodergren E."/>
            <person name="Tautz D."/>
            <person name="Vattahil S."/>
            <person name="Villasana D."/>
            <person name="White C.S."/>
            <person name="Wright R."/>
            <person name="Park Y."/>
            <person name="Beeman R.W."/>
            <person name="Lord J."/>
            <person name="Oppert B."/>
            <person name="Lorenzen M."/>
            <person name="Brown S."/>
            <person name="Wang L."/>
            <person name="Savard J."/>
            <person name="Tautz D."/>
            <person name="Richards S."/>
            <person name="Weinstock G."/>
            <person name="Gibbs R.A."/>
            <person name="Liu Y."/>
            <person name="Worley K."/>
            <person name="Weinstock G."/>
            <person name="Elsik C.G."/>
            <person name="Reese J.T."/>
            <person name="Elhaik E."/>
            <person name="Landan G."/>
            <person name="Graur D."/>
            <person name="Arensburger P."/>
            <person name="Atkinson P."/>
            <person name="Beeman R.W."/>
            <person name="Beidler J."/>
            <person name="Brown S.J."/>
            <person name="Demuth J.P."/>
            <person name="Drury D.W."/>
            <person name="Du Y.Z."/>
            <person name="Fujiwara H."/>
            <person name="Lorenzen M."/>
            <person name="Maselli V."/>
            <person name="Osanai M."/>
            <person name="Park Y."/>
            <person name="Robertson H.M."/>
            <person name="Tu Z."/>
            <person name="Wang J.J."/>
            <person name="Wang S."/>
            <person name="Richards S."/>
            <person name="Song H."/>
            <person name="Zhang L."/>
            <person name="Sodergren E."/>
            <person name="Werner D."/>
            <person name="Stanke M."/>
            <person name="Morgenstern B."/>
            <person name="Solovyev V."/>
            <person name="Kosarev P."/>
            <person name="Brown G."/>
            <person name="Chen H.C."/>
            <person name="Ermolaeva O."/>
            <person name="Hlavina W."/>
            <person name="Kapustin Y."/>
            <person name="Kiryutin B."/>
            <person name="Kitts P."/>
            <person name="Maglott D."/>
            <person name="Pruitt K."/>
            <person name="Sapojnikov V."/>
            <person name="Souvorov A."/>
            <person name="Mackey A.J."/>
            <person name="Waterhouse R.M."/>
            <person name="Wyder S."/>
            <person name="Zdobnov E.M."/>
            <person name="Zdobnov E.M."/>
            <person name="Wyder S."/>
            <person name="Kriventseva E.V."/>
            <person name="Kadowaki T."/>
            <person name="Bork P."/>
            <person name="Aranda M."/>
            <person name="Bao R."/>
            <person name="Beermann A."/>
            <person name="Berns N."/>
            <person name="Bolognesi R."/>
            <person name="Bonneton F."/>
            <person name="Bopp D."/>
            <person name="Brown S.J."/>
            <person name="Bucher G."/>
            <person name="Butts T."/>
            <person name="Chaumot A."/>
            <person name="Denell R.E."/>
            <person name="Ferrier D.E."/>
            <person name="Friedrich M."/>
            <person name="Gordon C.M."/>
            <person name="Jindra M."/>
            <person name="Klingler M."/>
            <person name="Lan Q."/>
            <person name="Lattorff H.M."/>
            <person name="Laudet V."/>
            <person name="von Levetsow C."/>
            <person name="Liu Z."/>
            <person name="Lutz R."/>
            <person name="Lynch J.A."/>
            <person name="da Fonseca R.N."/>
            <person name="Posnien N."/>
            <person name="Reuter R."/>
            <person name="Roth S."/>
            <person name="Savard J."/>
            <person name="Schinko J.B."/>
            <person name="Schmitt C."/>
            <person name="Schoppmeier M."/>
            <person name="Schroder R."/>
            <person name="Shippy T.D."/>
            <person name="Simonnet F."/>
            <person name="Marques-Souza H."/>
            <person name="Tautz D."/>
            <person name="Tomoyasu Y."/>
            <person name="Trauner J."/>
            <person name="Van der Zee M."/>
            <person name="Vervoort M."/>
            <person name="Wittkopp N."/>
            <person name="Wimmer E.A."/>
            <person name="Yang X."/>
            <person name="Jones A.K."/>
            <person name="Sattelle D.B."/>
            <person name="Ebert P.R."/>
            <person name="Nelson D."/>
            <person name="Scott J.G."/>
            <person name="Beeman R.W."/>
            <person name="Muthukrishnan S."/>
            <person name="Kramer K.J."/>
            <person name="Arakane Y."/>
            <person name="Beeman R.W."/>
            <person name="Zhu Q."/>
            <person name="Hogenkamp D."/>
            <person name="Dixit R."/>
            <person name="Oppert B."/>
            <person name="Jiang H."/>
            <person name="Zou Z."/>
            <person name="Marshall J."/>
            <person name="Elpidina E."/>
            <person name="Vinokurov K."/>
            <person name="Oppert C."/>
            <person name="Zou Z."/>
            <person name="Evans J."/>
            <person name="Lu Z."/>
            <person name="Zhao P."/>
            <person name="Sumathipala N."/>
            <person name="Altincicek B."/>
            <person name="Vilcinskas A."/>
            <person name="Williams M."/>
            <person name="Hultmark D."/>
            <person name="Hetru C."/>
            <person name="Jiang H."/>
            <person name="Grimmelikhuijzen C.J."/>
            <person name="Hauser F."/>
            <person name="Cazzamali G."/>
            <person name="Williamson M."/>
            <person name="Park Y."/>
            <person name="Li B."/>
            <person name="Tanaka Y."/>
            <person name="Predel R."/>
            <person name="Neupert S."/>
            <person name="Schachtner J."/>
            <person name="Verleyen P."/>
            <person name="Raible F."/>
            <person name="Bork P."/>
            <person name="Friedrich M."/>
            <person name="Walden K.K."/>
            <person name="Robertson H.M."/>
            <person name="Angeli S."/>
            <person name="Foret S."/>
            <person name="Bucher G."/>
            <person name="Schuetz S."/>
            <person name="Maleszka R."/>
            <person name="Wimmer E.A."/>
            <person name="Beeman R.W."/>
            <person name="Lorenzen M."/>
            <person name="Tomoyasu Y."/>
            <person name="Miller S.C."/>
            <person name="Grossmann D."/>
            <person name="Bucher G."/>
        </authorList>
    </citation>
    <scope>NUCLEOTIDE SEQUENCE [LARGE SCALE GENOMIC DNA]</scope>
    <source>
        <strain evidence="2 3">Georgia GA2</strain>
    </source>
</reference>
<accession>D2A019</accession>
<dbReference type="AlphaFoldDB" id="D2A019"/>
<feature type="compositionally biased region" description="Basic and acidic residues" evidence="1">
    <location>
        <begin position="14"/>
        <end position="30"/>
    </location>
</feature>